<dbReference type="EMBL" id="JBGNUJ010000003">
    <property type="protein sequence ID" value="KAL3962848.1"/>
    <property type="molecule type" value="Genomic_DNA"/>
</dbReference>
<name>A0ACC4E3D8_PURLI</name>
<proteinExistence type="predicted"/>
<reference evidence="1" key="1">
    <citation type="submission" date="2024-12" db="EMBL/GenBank/DDBJ databases">
        <title>Comparative genomics and development of molecular markers within Purpureocillium lilacinum and among Purpureocillium species.</title>
        <authorList>
            <person name="Yeh Z.-Y."/>
            <person name="Ni N.-T."/>
            <person name="Lo P.-H."/>
            <person name="Mushyakhwo K."/>
            <person name="Lin C.-F."/>
            <person name="Nai Y.-S."/>
        </authorList>
    </citation>
    <scope>NUCLEOTIDE SEQUENCE</scope>
    <source>
        <strain evidence="1">NCHU-NPUST-175</strain>
    </source>
</reference>
<accession>A0ACC4E3D8</accession>
<protein>
    <submittedName>
        <fullName evidence="1">Uncharacterized protein</fullName>
    </submittedName>
</protein>
<organism evidence="1 2">
    <name type="scientific">Purpureocillium lilacinum</name>
    <name type="common">Paecilomyces lilacinus</name>
    <dbReference type="NCBI Taxonomy" id="33203"/>
    <lineage>
        <taxon>Eukaryota</taxon>
        <taxon>Fungi</taxon>
        <taxon>Dikarya</taxon>
        <taxon>Ascomycota</taxon>
        <taxon>Pezizomycotina</taxon>
        <taxon>Sordariomycetes</taxon>
        <taxon>Hypocreomycetidae</taxon>
        <taxon>Hypocreales</taxon>
        <taxon>Ophiocordycipitaceae</taxon>
        <taxon>Purpureocillium</taxon>
    </lineage>
</organism>
<evidence type="ECO:0000313" key="2">
    <source>
        <dbReference type="Proteomes" id="UP001638806"/>
    </source>
</evidence>
<gene>
    <name evidence="1" type="ORF">ACCO45_004371</name>
</gene>
<evidence type="ECO:0000313" key="1">
    <source>
        <dbReference type="EMBL" id="KAL3962848.1"/>
    </source>
</evidence>
<keyword evidence="2" id="KW-1185">Reference proteome</keyword>
<sequence length="235" mass="25298">MGRLWGLLGIYFAAKRLVLKSCAKKQAEGSEKAVEAQDAERPSSTRSWPTRRSSPHRLPGLRERGLPVQQKGATLFAQDTGPPGVHQRALLGCLRRHGAGQAPGRALAQDQQRRRGQGPQVGVVVDDRLYAQPGLGAADGALEHGEGPAAGPGRVAAGGVPVHRRHEGPLARDGLRGNDSLEGGPHWRWGESRGMRREDIKTLGRLGSRIHLPFVFDPGVCLEAIRKGHCPTCGW</sequence>
<dbReference type="Proteomes" id="UP001638806">
    <property type="component" value="Unassembled WGS sequence"/>
</dbReference>
<comment type="caution">
    <text evidence="1">The sequence shown here is derived from an EMBL/GenBank/DDBJ whole genome shotgun (WGS) entry which is preliminary data.</text>
</comment>